<comment type="subcellular location">
    <subcellularLocation>
        <location evidence="1">Cytoplasm</location>
    </subcellularLocation>
</comment>
<reference evidence="10 11" key="1">
    <citation type="journal article" date="2023" name="Elife">
        <title>Identification of key yeast species and microbe-microbe interactions impacting larval growth of Drosophila in the wild.</title>
        <authorList>
            <person name="Mure A."/>
            <person name="Sugiura Y."/>
            <person name="Maeda R."/>
            <person name="Honda K."/>
            <person name="Sakurai N."/>
            <person name="Takahashi Y."/>
            <person name="Watada M."/>
            <person name="Katoh T."/>
            <person name="Gotoh A."/>
            <person name="Gotoh Y."/>
            <person name="Taniguchi I."/>
            <person name="Nakamura K."/>
            <person name="Hayashi T."/>
            <person name="Katayama T."/>
            <person name="Uemura T."/>
            <person name="Hattori Y."/>
        </authorList>
    </citation>
    <scope>NUCLEOTIDE SEQUENCE [LARGE SCALE GENOMIC DNA]</scope>
    <source>
        <strain evidence="10 11">SC-9</strain>
    </source>
</reference>
<dbReference type="Proteomes" id="UP001360560">
    <property type="component" value="Unassembled WGS sequence"/>
</dbReference>
<dbReference type="InterPro" id="IPR044034">
    <property type="entry name" value="NAC-like_UBA"/>
</dbReference>
<gene>
    <name evidence="10" type="ORF">DASC09_053080</name>
</gene>
<comment type="caution">
    <text evidence="10">The sequence shown here is derived from an EMBL/GenBank/DDBJ whole genome shotgun (WGS) entry which is preliminary data.</text>
</comment>
<dbReference type="AlphaFoldDB" id="A0AAV5QST2"/>
<dbReference type="GeneID" id="90075958"/>
<dbReference type="RefSeq" id="XP_064854979.1">
    <property type="nucleotide sequence ID" value="XM_064998907.1"/>
</dbReference>
<dbReference type="InterPro" id="IPR038187">
    <property type="entry name" value="NAC_A/B_dom_sf"/>
</dbReference>
<dbReference type="SMART" id="SM01407">
    <property type="entry name" value="NAC"/>
    <property type="match status" value="1"/>
</dbReference>
<dbReference type="CDD" id="cd22054">
    <property type="entry name" value="NAC_NACA"/>
    <property type="match status" value="1"/>
</dbReference>
<evidence type="ECO:0000259" key="9">
    <source>
        <dbReference type="PROSITE" id="PS51151"/>
    </source>
</evidence>
<evidence type="ECO:0000256" key="7">
    <source>
        <dbReference type="ARBA" id="ARBA00030300"/>
    </source>
</evidence>
<keyword evidence="11" id="KW-1185">Reference proteome</keyword>
<dbReference type="PANTHER" id="PTHR21713">
    <property type="entry name" value="NASCENT POLYPEPTIDE ASSOCIATED COMPLEX ALPHA SUBUNIT-RELATED"/>
    <property type="match status" value="1"/>
</dbReference>
<feature type="region of interest" description="Disordered" evidence="8">
    <location>
        <begin position="120"/>
        <end position="146"/>
    </location>
</feature>
<dbReference type="Gene3D" id="2.20.70.30">
    <property type="entry name" value="Nascent polypeptide-associated complex domain"/>
    <property type="match status" value="1"/>
</dbReference>
<sequence>MSLEEIPAGAEVSVFSKNEKKARKLFTKLNLKKVEGISRVTFKRKGNQVFGIDRPEVFKSASGTYIVFGEAKLENLAERYKQAAEAQAKLKENSPEALKNAAESIQAAAADKSPASIQADLQAAAEAPKIEAEEEEEVDETGVDPEDIKIVVAQTNVSRAKAVKALKENNNDMVNAIMSLS</sequence>
<dbReference type="Pfam" id="PF01849">
    <property type="entry name" value="NAC"/>
    <property type="match status" value="1"/>
</dbReference>
<dbReference type="Gene3D" id="1.10.8.10">
    <property type="entry name" value="DNA helicase RuvA subunit, C-terminal domain"/>
    <property type="match status" value="1"/>
</dbReference>
<organism evidence="10 11">
    <name type="scientific">Saccharomycopsis crataegensis</name>
    <dbReference type="NCBI Taxonomy" id="43959"/>
    <lineage>
        <taxon>Eukaryota</taxon>
        <taxon>Fungi</taxon>
        <taxon>Dikarya</taxon>
        <taxon>Ascomycota</taxon>
        <taxon>Saccharomycotina</taxon>
        <taxon>Saccharomycetes</taxon>
        <taxon>Saccharomycopsidaceae</taxon>
        <taxon>Saccharomycopsis</taxon>
    </lineage>
</organism>
<dbReference type="Pfam" id="PF19026">
    <property type="entry name" value="UBA_HYPK"/>
    <property type="match status" value="1"/>
</dbReference>
<dbReference type="InterPro" id="IPR009060">
    <property type="entry name" value="UBA-like_sf"/>
</dbReference>
<evidence type="ECO:0000256" key="4">
    <source>
        <dbReference type="ARBA" id="ARBA00022448"/>
    </source>
</evidence>
<dbReference type="GO" id="GO:0005854">
    <property type="term" value="C:nascent polypeptide-associated complex"/>
    <property type="evidence" value="ECO:0007669"/>
    <property type="project" value="InterPro"/>
</dbReference>
<keyword evidence="5" id="KW-0653">Protein transport</keyword>
<evidence type="ECO:0000256" key="6">
    <source>
        <dbReference type="ARBA" id="ARBA00025035"/>
    </source>
</evidence>
<name>A0AAV5QST2_9ASCO</name>
<dbReference type="SUPFAM" id="SSF46934">
    <property type="entry name" value="UBA-like"/>
    <property type="match status" value="1"/>
</dbReference>
<dbReference type="PROSITE" id="PS51151">
    <property type="entry name" value="NAC_AB"/>
    <property type="match status" value="1"/>
</dbReference>
<dbReference type="PIRSF" id="PIRSF015901">
    <property type="entry name" value="NAC_alpha"/>
    <property type="match status" value="1"/>
</dbReference>
<comment type="similarity">
    <text evidence="2">Belongs to the NAC-alpha family.</text>
</comment>
<dbReference type="GO" id="GO:0015031">
    <property type="term" value="P:protein transport"/>
    <property type="evidence" value="ECO:0007669"/>
    <property type="project" value="UniProtKB-KW"/>
</dbReference>
<evidence type="ECO:0000256" key="3">
    <source>
        <dbReference type="ARBA" id="ARBA00014437"/>
    </source>
</evidence>
<evidence type="ECO:0000256" key="5">
    <source>
        <dbReference type="ARBA" id="ARBA00022927"/>
    </source>
</evidence>
<dbReference type="CDD" id="cd14358">
    <property type="entry name" value="UBA_NAC_euk"/>
    <property type="match status" value="1"/>
</dbReference>
<dbReference type="InterPro" id="IPR002715">
    <property type="entry name" value="Nas_poly-pep-assoc_cplx_dom"/>
</dbReference>
<evidence type="ECO:0000313" key="11">
    <source>
        <dbReference type="Proteomes" id="UP001360560"/>
    </source>
</evidence>
<proteinExistence type="inferred from homology"/>
<evidence type="ECO:0000313" key="10">
    <source>
        <dbReference type="EMBL" id="GMM37983.1"/>
    </source>
</evidence>
<accession>A0AAV5QST2</accession>
<dbReference type="InterPro" id="IPR016641">
    <property type="entry name" value="EGD2/NACA0like"/>
</dbReference>
<evidence type="ECO:0000256" key="2">
    <source>
        <dbReference type="ARBA" id="ARBA00009882"/>
    </source>
</evidence>
<comment type="function">
    <text evidence="6">Component of the nascent polypeptide-associated complex (NAC), a dynamic component of the ribosomal exit tunnel, protecting the emerging polypeptides from interaction with other cytoplasmic proteins to ensure appropriate nascent protein targeting. The NAC complex also promotes mitochondrial protein import by enhancing productive ribosome interactions with the outer mitochondrial membrane and blocks the inappropriate interaction of ribosomes translating non-secretory nascent polypeptides with translocation sites in the membrane of the endoplasmic reticulum. EGD2 may also be involved in transcription regulation.</text>
</comment>
<keyword evidence="4" id="KW-0813">Transport</keyword>
<evidence type="ECO:0000256" key="8">
    <source>
        <dbReference type="SAM" id="MobiDB-lite"/>
    </source>
</evidence>
<evidence type="ECO:0000256" key="1">
    <source>
        <dbReference type="ARBA" id="ARBA00004496"/>
    </source>
</evidence>
<protein>
    <recommendedName>
        <fullName evidence="3">Nascent polypeptide-associated complex subunit alpha</fullName>
    </recommendedName>
    <alternativeName>
        <fullName evidence="7">Alpha-NAC</fullName>
    </alternativeName>
</protein>
<feature type="domain" description="NAC-A/B" evidence="9">
    <location>
        <begin position="16"/>
        <end position="80"/>
    </location>
</feature>
<dbReference type="EMBL" id="BTFZ01000013">
    <property type="protein sequence ID" value="GMM37983.1"/>
    <property type="molecule type" value="Genomic_DNA"/>
</dbReference>
<feature type="compositionally biased region" description="Acidic residues" evidence="8">
    <location>
        <begin position="132"/>
        <end position="145"/>
    </location>
</feature>